<protein>
    <submittedName>
        <fullName evidence="3">Four helix bundle protein</fullName>
    </submittedName>
</protein>
<gene>
    <name evidence="1" type="ORF">NBR_LOCUS20544</name>
</gene>
<dbReference type="WBParaSite" id="NBR_0002054201-mRNA-1">
    <property type="protein sequence ID" value="NBR_0002054201-mRNA-1"/>
    <property type="gene ID" value="NBR_0002054201"/>
</dbReference>
<accession>A0A0N4YTH0</accession>
<name>A0A0N4YTH0_NIPBR</name>
<reference evidence="3" key="1">
    <citation type="submission" date="2017-02" db="UniProtKB">
        <authorList>
            <consortium name="WormBaseParasite"/>
        </authorList>
    </citation>
    <scope>IDENTIFICATION</scope>
</reference>
<evidence type="ECO:0000313" key="1">
    <source>
        <dbReference type="EMBL" id="VDL84281.1"/>
    </source>
</evidence>
<evidence type="ECO:0000313" key="2">
    <source>
        <dbReference type="Proteomes" id="UP000271162"/>
    </source>
</evidence>
<organism evidence="3">
    <name type="scientific">Nippostrongylus brasiliensis</name>
    <name type="common">Rat hookworm</name>
    <dbReference type="NCBI Taxonomy" id="27835"/>
    <lineage>
        <taxon>Eukaryota</taxon>
        <taxon>Metazoa</taxon>
        <taxon>Ecdysozoa</taxon>
        <taxon>Nematoda</taxon>
        <taxon>Chromadorea</taxon>
        <taxon>Rhabditida</taxon>
        <taxon>Rhabditina</taxon>
        <taxon>Rhabditomorpha</taxon>
        <taxon>Strongyloidea</taxon>
        <taxon>Heligmosomidae</taxon>
        <taxon>Nippostrongylus</taxon>
    </lineage>
</organism>
<sequence>MEHTIPQGTSMRRTLIRLFLLYEKLTAANEYLRLESKESVGNLILRVLNAVDNIKKIDAEDNIKKSL</sequence>
<proteinExistence type="predicted"/>
<dbReference type="EMBL" id="UYSL01025252">
    <property type="protein sequence ID" value="VDL84281.1"/>
    <property type="molecule type" value="Genomic_DNA"/>
</dbReference>
<dbReference type="AlphaFoldDB" id="A0A0N4YTH0"/>
<dbReference type="Proteomes" id="UP000271162">
    <property type="component" value="Unassembled WGS sequence"/>
</dbReference>
<reference evidence="1 2" key="2">
    <citation type="submission" date="2018-11" db="EMBL/GenBank/DDBJ databases">
        <authorList>
            <consortium name="Pathogen Informatics"/>
        </authorList>
    </citation>
    <scope>NUCLEOTIDE SEQUENCE [LARGE SCALE GENOMIC DNA]</scope>
</reference>
<keyword evidence="2" id="KW-1185">Reference proteome</keyword>
<evidence type="ECO:0000313" key="3">
    <source>
        <dbReference type="WBParaSite" id="NBR_0002054201-mRNA-1"/>
    </source>
</evidence>